<dbReference type="GO" id="GO:0003743">
    <property type="term" value="F:translation initiation factor activity"/>
    <property type="evidence" value="ECO:0007669"/>
    <property type="project" value="UniProtKB-KW"/>
</dbReference>
<evidence type="ECO:0000256" key="5">
    <source>
        <dbReference type="ARBA" id="ARBA00063900"/>
    </source>
</evidence>
<keyword evidence="3" id="KW-0648">Protein biosynthesis</keyword>
<dbReference type="PANTHER" id="PTHR23001">
    <property type="entry name" value="EUKARYOTIC TRANSLATION INITIATION FACTOR"/>
    <property type="match status" value="1"/>
</dbReference>
<dbReference type="EMBL" id="WJXA01000013">
    <property type="protein sequence ID" value="KAF7120830.1"/>
    <property type="molecule type" value="Genomic_DNA"/>
</dbReference>
<evidence type="ECO:0000313" key="9">
    <source>
        <dbReference type="Proteomes" id="UP000626092"/>
    </source>
</evidence>
<evidence type="ECO:0000256" key="6">
    <source>
        <dbReference type="ARBA" id="ARBA00073542"/>
    </source>
</evidence>
<evidence type="ECO:0000256" key="2">
    <source>
        <dbReference type="ARBA" id="ARBA00022540"/>
    </source>
</evidence>
<sequence>MGRVFNILHENNLGLTGDRHRTVMRPPQVLREGTKKTIFANLMDICNTRCSRMHRQPEHVKTFLLAELGTSGSIDGLQRLVAKGRFVSKIFEGILQRYANEYVICNGCKCGSGRSVAPLKAGFVARVGRRKTGT</sequence>
<comment type="similarity">
    <text evidence="1">Belongs to the eIF-2-beta/eIF-5 family.</text>
</comment>
<evidence type="ECO:0000256" key="4">
    <source>
        <dbReference type="ARBA" id="ARBA00054872"/>
    </source>
</evidence>
<accession>A0A834G0K5</accession>
<organism evidence="8 9">
    <name type="scientific">Rhododendron simsii</name>
    <name type="common">Sims's rhododendron</name>
    <dbReference type="NCBI Taxonomy" id="118357"/>
    <lineage>
        <taxon>Eukaryota</taxon>
        <taxon>Viridiplantae</taxon>
        <taxon>Streptophyta</taxon>
        <taxon>Embryophyta</taxon>
        <taxon>Tracheophyta</taxon>
        <taxon>Spermatophyta</taxon>
        <taxon>Magnoliopsida</taxon>
        <taxon>eudicotyledons</taxon>
        <taxon>Gunneridae</taxon>
        <taxon>Pentapetalae</taxon>
        <taxon>asterids</taxon>
        <taxon>Ericales</taxon>
        <taxon>Ericaceae</taxon>
        <taxon>Ericoideae</taxon>
        <taxon>Rhodoreae</taxon>
        <taxon>Rhododendron</taxon>
    </lineage>
</organism>
<feature type="domain" description="Translation initiation factor IF2/IF5" evidence="7">
    <location>
        <begin position="19"/>
        <end position="113"/>
    </location>
</feature>
<evidence type="ECO:0000259" key="7">
    <source>
        <dbReference type="SMART" id="SM00653"/>
    </source>
</evidence>
<dbReference type="InterPro" id="IPR045196">
    <property type="entry name" value="IF2/IF5"/>
</dbReference>
<dbReference type="GO" id="GO:0003729">
    <property type="term" value="F:mRNA binding"/>
    <property type="evidence" value="ECO:0007669"/>
    <property type="project" value="TreeGrafter"/>
</dbReference>
<dbReference type="SMART" id="SM00653">
    <property type="entry name" value="eIF2B_5"/>
    <property type="match status" value="1"/>
</dbReference>
<dbReference type="Gene3D" id="3.30.30.170">
    <property type="match status" value="1"/>
</dbReference>
<dbReference type="GO" id="GO:0005850">
    <property type="term" value="C:eukaryotic translation initiation factor 2 complex"/>
    <property type="evidence" value="ECO:0007669"/>
    <property type="project" value="TreeGrafter"/>
</dbReference>
<gene>
    <name evidence="8" type="ORF">RHSIM_Rhsim13G0058600</name>
</gene>
<dbReference type="SUPFAM" id="SSF100966">
    <property type="entry name" value="Translation initiation factor 2 beta, aIF2beta, N-terminal domain"/>
    <property type="match status" value="1"/>
</dbReference>
<dbReference type="PANTHER" id="PTHR23001:SF3">
    <property type="entry name" value="EUKARYOTIC TRANSLATION INITIATION FACTOR 2 SUBUNIT 2"/>
    <property type="match status" value="1"/>
</dbReference>
<dbReference type="InterPro" id="IPR016189">
    <property type="entry name" value="Transl_init_fac_IF2/IF5_N"/>
</dbReference>
<dbReference type="OrthoDB" id="10255414at2759"/>
<comment type="subunit">
    <text evidence="5">Eukaryotic translation initiation factor 2 eIF2 is a heterotrimeric complex composed of an alpha, a beta and a gamma subunit.</text>
</comment>
<dbReference type="GO" id="GO:0001731">
    <property type="term" value="P:formation of translation preinitiation complex"/>
    <property type="evidence" value="ECO:0007669"/>
    <property type="project" value="TreeGrafter"/>
</dbReference>
<comment type="function">
    <text evidence="4">Component of the eIF2 complex that functions in the early steps of protein synthesis by forming a ternary complex with GTP and initiator tRNA. This complex binds to a 40S ribosomal subunit, followed by mRNA binding to form a 43S pre-initiation complex (43S PIC). Junction of the 60S ribosomal subunit to form the 80S initiation complex is preceded by hydrolysis of the GTP bound to eIF2 and release of an eIF2-GDP binary complex. In order for eIF2 to recycle and catalyze another round of initiation, the GDP bound to eIF2 must exchange with GTP by way of a reaction catalyzed by eIF2B.</text>
</comment>
<reference evidence="8" key="1">
    <citation type="submission" date="2019-11" db="EMBL/GenBank/DDBJ databases">
        <authorList>
            <person name="Liu Y."/>
            <person name="Hou J."/>
            <person name="Li T.-Q."/>
            <person name="Guan C.-H."/>
            <person name="Wu X."/>
            <person name="Wu H.-Z."/>
            <person name="Ling F."/>
            <person name="Zhang R."/>
            <person name="Shi X.-G."/>
            <person name="Ren J.-P."/>
            <person name="Chen E.-F."/>
            <person name="Sun J.-M."/>
        </authorList>
    </citation>
    <scope>NUCLEOTIDE SEQUENCE</scope>
    <source>
        <strain evidence="8">Adult_tree_wgs_1</strain>
        <tissue evidence="8">Leaves</tissue>
    </source>
</reference>
<evidence type="ECO:0000256" key="3">
    <source>
        <dbReference type="ARBA" id="ARBA00022917"/>
    </source>
</evidence>
<dbReference type="AlphaFoldDB" id="A0A834G0K5"/>
<name>A0A834G0K5_RHOSS</name>
<dbReference type="GO" id="GO:0031369">
    <property type="term" value="F:translation initiation factor binding"/>
    <property type="evidence" value="ECO:0007669"/>
    <property type="project" value="TreeGrafter"/>
</dbReference>
<dbReference type="Pfam" id="PF01873">
    <property type="entry name" value="eIF-5_eIF-2B"/>
    <property type="match status" value="1"/>
</dbReference>
<proteinExistence type="inferred from homology"/>
<evidence type="ECO:0000256" key="1">
    <source>
        <dbReference type="ARBA" id="ARBA00010397"/>
    </source>
</evidence>
<protein>
    <recommendedName>
        <fullName evidence="6">Eukaryotic translation initiation factor 2 subunit beta</fullName>
    </recommendedName>
</protein>
<dbReference type="FunFam" id="3.30.30.170:FF:000001">
    <property type="entry name" value="Eukaryotic translation initiation factor 2 subunit"/>
    <property type="match status" value="1"/>
</dbReference>
<keyword evidence="2" id="KW-0396">Initiation factor</keyword>
<dbReference type="InterPro" id="IPR002735">
    <property type="entry name" value="Transl_init_fac_IF2/IF5_dom"/>
</dbReference>
<keyword evidence="9" id="KW-1185">Reference proteome</keyword>
<comment type="caution">
    <text evidence="8">The sequence shown here is derived from an EMBL/GenBank/DDBJ whole genome shotgun (WGS) entry which is preliminary data.</text>
</comment>
<evidence type="ECO:0000313" key="8">
    <source>
        <dbReference type="EMBL" id="KAF7120830.1"/>
    </source>
</evidence>
<dbReference type="Proteomes" id="UP000626092">
    <property type="component" value="Unassembled WGS sequence"/>
</dbReference>